<keyword evidence="7" id="KW-0812">Transmembrane</keyword>
<dbReference type="PRINTS" id="PR00162">
    <property type="entry name" value="RIESKE"/>
</dbReference>
<dbReference type="InterPro" id="IPR036922">
    <property type="entry name" value="Rieske_2Fe-2S_sf"/>
</dbReference>
<dbReference type="InterPro" id="IPR005805">
    <property type="entry name" value="Rieske_Fe-S_prot_C"/>
</dbReference>
<keyword evidence="7" id="KW-0472">Membrane</keyword>
<keyword evidence="10" id="KW-1185">Reference proteome</keyword>
<evidence type="ECO:0000256" key="7">
    <source>
        <dbReference type="SAM" id="Phobius"/>
    </source>
</evidence>
<dbReference type="EMBL" id="LN890655">
    <property type="protein sequence ID" value="CUS04469.2"/>
    <property type="molecule type" value="Genomic_DNA"/>
</dbReference>
<keyword evidence="7" id="KW-1133">Transmembrane helix</keyword>
<evidence type="ECO:0000256" key="6">
    <source>
        <dbReference type="ARBA" id="ARBA00034078"/>
    </source>
</evidence>
<sequence length="218" mass="23886">MASQAATADTGSGLSSGISRREFLYYVWGASIALVSLQGAGLLVWFLIPRFREGEFGGTFTVSVDDVPPINASPINFAEGRFWLVNLDSTQPNDLMYQAEDEPNPILGVAAIYKVCTHLGCIYSWTPTNNRFECPCHGSKYRLDGRRVESPAPRTLDRFLLQAIADDETTVLAEATLSEDFYEPLVLPSGTAFVRVDTGSRKNGPSHPLLCEFQGNCP</sequence>
<evidence type="ECO:0000256" key="1">
    <source>
        <dbReference type="ARBA" id="ARBA00022714"/>
    </source>
</evidence>
<gene>
    <name evidence="9" type="ORF">CFX0092_A2591</name>
</gene>
<proteinExistence type="predicted"/>
<evidence type="ECO:0000256" key="5">
    <source>
        <dbReference type="ARBA" id="ARBA00023157"/>
    </source>
</evidence>
<dbReference type="InterPro" id="IPR017941">
    <property type="entry name" value="Rieske_2Fe-2S"/>
</dbReference>
<evidence type="ECO:0000313" key="9">
    <source>
        <dbReference type="EMBL" id="CUS04469.2"/>
    </source>
</evidence>
<dbReference type="OrthoDB" id="9767869at2"/>
<keyword evidence="4" id="KW-0411">Iron-sulfur</keyword>
<keyword evidence="3" id="KW-0408">Iron</keyword>
<protein>
    <submittedName>
        <fullName evidence="9">Enzyme</fullName>
        <ecNumber evidence="9">1.10.9.1</ecNumber>
    </submittedName>
</protein>
<dbReference type="InterPro" id="IPR014349">
    <property type="entry name" value="Rieske_Fe-S_prot"/>
</dbReference>
<dbReference type="GO" id="GO:0051537">
    <property type="term" value="F:2 iron, 2 sulfur cluster binding"/>
    <property type="evidence" value="ECO:0007669"/>
    <property type="project" value="UniProtKB-KW"/>
</dbReference>
<name>A0A160T4V8_9CHLR</name>
<dbReference type="PROSITE" id="PS51296">
    <property type="entry name" value="RIESKE"/>
    <property type="match status" value="1"/>
</dbReference>
<keyword evidence="2" id="KW-0479">Metal-binding</keyword>
<dbReference type="SUPFAM" id="SSF50022">
    <property type="entry name" value="ISP domain"/>
    <property type="match status" value="1"/>
</dbReference>
<feature type="domain" description="Rieske" evidence="8">
    <location>
        <begin position="83"/>
        <end position="170"/>
    </location>
</feature>
<accession>A0A160T4V8</accession>
<dbReference type="GO" id="GO:0046872">
    <property type="term" value="F:metal ion binding"/>
    <property type="evidence" value="ECO:0007669"/>
    <property type="project" value="UniProtKB-KW"/>
</dbReference>
<feature type="transmembrane region" description="Helical" evidence="7">
    <location>
        <begin position="23"/>
        <end position="48"/>
    </location>
</feature>
<evidence type="ECO:0000313" key="10">
    <source>
        <dbReference type="Proteomes" id="UP000215027"/>
    </source>
</evidence>
<evidence type="ECO:0000256" key="2">
    <source>
        <dbReference type="ARBA" id="ARBA00022723"/>
    </source>
</evidence>
<dbReference type="AlphaFoldDB" id="A0A160T4V8"/>
<organism evidence="9 10">
    <name type="scientific">Candidatus Promineifilum breve</name>
    <dbReference type="NCBI Taxonomy" id="1806508"/>
    <lineage>
        <taxon>Bacteria</taxon>
        <taxon>Bacillati</taxon>
        <taxon>Chloroflexota</taxon>
        <taxon>Ardenticatenia</taxon>
        <taxon>Candidatus Promineifilales</taxon>
        <taxon>Candidatus Promineifilaceae</taxon>
        <taxon>Candidatus Promineifilum</taxon>
    </lineage>
</organism>
<dbReference type="KEGG" id="pbf:CFX0092_A2591"/>
<dbReference type="Proteomes" id="UP000215027">
    <property type="component" value="Chromosome I"/>
</dbReference>
<dbReference type="Pfam" id="PF00355">
    <property type="entry name" value="Rieske"/>
    <property type="match status" value="1"/>
</dbReference>
<dbReference type="RefSeq" id="WP_095043799.1">
    <property type="nucleotide sequence ID" value="NZ_LN890655.1"/>
</dbReference>
<dbReference type="GO" id="GO:0016705">
    <property type="term" value="F:oxidoreductase activity, acting on paired donors, with incorporation or reduction of molecular oxygen"/>
    <property type="evidence" value="ECO:0007669"/>
    <property type="project" value="UniProtKB-ARBA"/>
</dbReference>
<reference evidence="9" key="1">
    <citation type="submission" date="2016-01" db="EMBL/GenBank/DDBJ databases">
        <authorList>
            <person name="Mcilroy J.S."/>
            <person name="Karst M S."/>
            <person name="Albertsen M."/>
        </authorList>
    </citation>
    <scope>NUCLEOTIDE SEQUENCE</scope>
    <source>
        <strain evidence="9">Cfx-K</strain>
    </source>
</reference>
<dbReference type="GO" id="GO:0004497">
    <property type="term" value="F:monooxygenase activity"/>
    <property type="evidence" value="ECO:0007669"/>
    <property type="project" value="UniProtKB-ARBA"/>
</dbReference>
<keyword evidence="9" id="KW-0560">Oxidoreductase</keyword>
<evidence type="ECO:0000256" key="4">
    <source>
        <dbReference type="ARBA" id="ARBA00023014"/>
    </source>
</evidence>
<dbReference type="Gene3D" id="2.102.10.10">
    <property type="entry name" value="Rieske [2Fe-2S] iron-sulphur domain"/>
    <property type="match status" value="1"/>
</dbReference>
<evidence type="ECO:0000256" key="3">
    <source>
        <dbReference type="ARBA" id="ARBA00023004"/>
    </source>
</evidence>
<dbReference type="GO" id="GO:0016020">
    <property type="term" value="C:membrane"/>
    <property type="evidence" value="ECO:0007669"/>
    <property type="project" value="InterPro"/>
</dbReference>
<comment type="cofactor">
    <cofactor evidence="6">
        <name>[2Fe-2S] cluster</name>
        <dbReference type="ChEBI" id="CHEBI:190135"/>
    </cofactor>
</comment>
<keyword evidence="5" id="KW-1015">Disulfide bond</keyword>
<dbReference type="PANTHER" id="PTHR10134">
    <property type="entry name" value="CYTOCHROME B-C1 COMPLEX SUBUNIT RIESKE, MITOCHONDRIAL"/>
    <property type="match status" value="1"/>
</dbReference>
<keyword evidence="1" id="KW-0001">2Fe-2S</keyword>
<evidence type="ECO:0000259" key="8">
    <source>
        <dbReference type="PROSITE" id="PS51296"/>
    </source>
</evidence>
<dbReference type="EC" id="1.10.9.1" evidence="9"/>